<organism evidence="1 2">
    <name type="scientific">Halobellus rarus</name>
    <dbReference type="NCBI Taxonomy" id="1126237"/>
    <lineage>
        <taxon>Archaea</taxon>
        <taxon>Methanobacteriati</taxon>
        <taxon>Methanobacteriota</taxon>
        <taxon>Stenosarchaea group</taxon>
        <taxon>Halobacteria</taxon>
        <taxon>Halobacteriales</taxon>
        <taxon>Haloferacaceae</taxon>
        <taxon>Halobellus</taxon>
    </lineage>
</organism>
<dbReference type="Proteomes" id="UP001597085">
    <property type="component" value="Unassembled WGS sequence"/>
</dbReference>
<name>A0ABD6CRH7_9EURY</name>
<keyword evidence="2" id="KW-1185">Reference proteome</keyword>
<protein>
    <submittedName>
        <fullName evidence="1">SRPBCC family protein</fullName>
    </submittedName>
</protein>
<evidence type="ECO:0000313" key="1">
    <source>
        <dbReference type="EMBL" id="MFD1600034.1"/>
    </source>
</evidence>
<comment type="caution">
    <text evidence="1">The sequence shown here is derived from an EMBL/GenBank/DDBJ whole genome shotgun (WGS) entry which is preliminary data.</text>
</comment>
<dbReference type="AlphaFoldDB" id="A0ABD6CRH7"/>
<dbReference type="SUPFAM" id="SSF55961">
    <property type="entry name" value="Bet v1-like"/>
    <property type="match status" value="1"/>
</dbReference>
<sequence length="143" mass="15947">MTSVSVTEVIDEDAETVRERMHDVEAFVRASGFDEVRRDGDRVEVANQVGPVTIELVFELYDDPDAELAYRQREGIFEEMVTTYTIRAGDGETAGDDATTVEAVTEFSLDVAFVGSFLDATVITRQRRRELNAQLAYLESGDV</sequence>
<proteinExistence type="predicted"/>
<dbReference type="Gene3D" id="3.30.530.20">
    <property type="match status" value="1"/>
</dbReference>
<dbReference type="EMBL" id="JBHUDK010000012">
    <property type="protein sequence ID" value="MFD1600034.1"/>
    <property type="molecule type" value="Genomic_DNA"/>
</dbReference>
<evidence type="ECO:0000313" key="2">
    <source>
        <dbReference type="Proteomes" id="UP001597085"/>
    </source>
</evidence>
<reference evidence="1 2" key="1">
    <citation type="journal article" date="2019" name="Int. J. Syst. Evol. Microbiol.">
        <title>The Global Catalogue of Microorganisms (GCM) 10K type strain sequencing project: providing services to taxonomists for standard genome sequencing and annotation.</title>
        <authorList>
            <consortium name="The Broad Institute Genomics Platform"/>
            <consortium name="The Broad Institute Genome Sequencing Center for Infectious Disease"/>
            <person name="Wu L."/>
            <person name="Ma J."/>
        </authorList>
    </citation>
    <scope>NUCLEOTIDE SEQUENCE [LARGE SCALE GENOMIC DNA]</scope>
    <source>
        <strain evidence="1 2">CGMCC 1.12121</strain>
    </source>
</reference>
<accession>A0ABD6CRH7</accession>
<gene>
    <name evidence="1" type="ORF">ACFSBX_13805</name>
</gene>
<dbReference type="InterPro" id="IPR023393">
    <property type="entry name" value="START-like_dom_sf"/>
</dbReference>
<dbReference type="RefSeq" id="WP_256421089.1">
    <property type="nucleotide sequence ID" value="NZ_JANHDI010000006.1"/>
</dbReference>